<keyword evidence="4" id="KW-1185">Reference proteome</keyword>
<dbReference type="RefSeq" id="WP_011389913.1">
    <property type="nucleotide sequence ID" value="NC_007643.1"/>
</dbReference>
<accession>Q2RS37</accession>
<reference evidence="3 4" key="1">
    <citation type="journal article" date="2011" name="Stand. Genomic Sci.">
        <title>Complete genome sequence of Rhodospirillum rubrum type strain (S1).</title>
        <authorList>
            <person name="Munk A.C."/>
            <person name="Copeland A."/>
            <person name="Lucas S."/>
            <person name="Lapidus A."/>
            <person name="Del Rio T.G."/>
            <person name="Barry K."/>
            <person name="Detter J.C."/>
            <person name="Hammon N."/>
            <person name="Israni S."/>
            <person name="Pitluck S."/>
            <person name="Brettin T."/>
            <person name="Bruce D."/>
            <person name="Han C."/>
            <person name="Tapia R."/>
            <person name="Gilna P."/>
            <person name="Schmutz J."/>
            <person name="Larimer F."/>
            <person name="Land M."/>
            <person name="Kyrpides N.C."/>
            <person name="Mavromatis K."/>
            <person name="Richardson P."/>
            <person name="Rohde M."/>
            <person name="Goker M."/>
            <person name="Klenk H.P."/>
            <person name="Zhang Y."/>
            <person name="Roberts G.P."/>
            <person name="Reslewic S."/>
            <person name="Schwartz D.C."/>
        </authorList>
    </citation>
    <scope>NUCLEOTIDE SEQUENCE [LARGE SCALE GENOMIC DNA]</scope>
    <source>
        <strain evidence="4">ATCC 11170 / ATH 1.1.1 / DSM 467 / LMG 4362 / NCIMB 8255 / S1</strain>
    </source>
</reference>
<name>Q2RS37_RHORT</name>
<feature type="compositionally biased region" description="Basic and acidic residues" evidence="1">
    <location>
        <begin position="92"/>
        <end position="134"/>
    </location>
</feature>
<protein>
    <recommendedName>
        <fullName evidence="5">DUF3618 domain-containing protein</fullName>
    </recommendedName>
</protein>
<organism evidence="3 4">
    <name type="scientific">Rhodospirillum rubrum (strain ATCC 11170 / ATH 1.1.1 / DSM 467 / LMG 4362 / NCIMB 8255 / S1)</name>
    <dbReference type="NCBI Taxonomy" id="269796"/>
    <lineage>
        <taxon>Bacteria</taxon>
        <taxon>Pseudomonadati</taxon>
        <taxon>Pseudomonadota</taxon>
        <taxon>Alphaproteobacteria</taxon>
        <taxon>Rhodospirillales</taxon>
        <taxon>Rhodospirillaceae</taxon>
        <taxon>Rhodospirillum</taxon>
    </lineage>
</organism>
<feature type="region of interest" description="Disordered" evidence="1">
    <location>
        <begin position="40"/>
        <end position="134"/>
    </location>
</feature>
<feature type="transmembrane region" description="Helical" evidence="2">
    <location>
        <begin position="196"/>
        <end position="216"/>
    </location>
</feature>
<evidence type="ECO:0000313" key="4">
    <source>
        <dbReference type="Proteomes" id="UP000001929"/>
    </source>
</evidence>
<evidence type="ECO:0000256" key="2">
    <source>
        <dbReference type="SAM" id="Phobius"/>
    </source>
</evidence>
<keyword evidence="2" id="KW-0812">Transmembrane</keyword>
<keyword evidence="2" id="KW-0472">Membrane</keyword>
<dbReference type="Gene3D" id="1.20.120.20">
    <property type="entry name" value="Apolipoprotein"/>
    <property type="match status" value="1"/>
</dbReference>
<dbReference type="Proteomes" id="UP000001929">
    <property type="component" value="Chromosome"/>
</dbReference>
<dbReference type="EMBL" id="CP000230">
    <property type="protein sequence ID" value="ABC23058.1"/>
    <property type="molecule type" value="Genomic_DNA"/>
</dbReference>
<feature type="region of interest" description="Disordered" evidence="1">
    <location>
        <begin position="150"/>
        <end position="172"/>
    </location>
</feature>
<dbReference type="EnsemblBacteria" id="ABC23058">
    <property type="protein sequence ID" value="ABC23058"/>
    <property type="gene ID" value="Rru_A2258"/>
</dbReference>
<dbReference type="HOGENOM" id="CLU_1011499_0_0_5"/>
<evidence type="ECO:0000313" key="3">
    <source>
        <dbReference type="EMBL" id="ABC23058.1"/>
    </source>
</evidence>
<sequence length="275" mass="29779">MRSTREVSKDLGNAAGRNWVPLTLLGAGVAWLVARQVTSSRNDAADGEEGPWEDALQPGAMGEAYYPDVGESRSYNAHPGQSDGPSGNGSGHAEDFAKSAAERMGADSDGRESLRERAQGLRHEAGARVGEAKHRVDEALQHTRERLSETGAHLREEAEAQYETVRRRTGEVAERARVEAGRAVETADRSLHERPLLYVGLGVLAGVLLGAMVPTSKAERRAFGRKAHRARVVAESELRHGVERARNAVESGLHEAGEGVRRGMKAATKMERDLH</sequence>
<feature type="region of interest" description="Disordered" evidence="1">
    <location>
        <begin position="256"/>
        <end position="275"/>
    </location>
</feature>
<evidence type="ECO:0000256" key="1">
    <source>
        <dbReference type="SAM" id="MobiDB-lite"/>
    </source>
</evidence>
<dbReference type="STRING" id="269796.Rru_A2258"/>
<proteinExistence type="predicted"/>
<gene>
    <name evidence="3" type="ordered locus">Rru_A2258</name>
</gene>
<dbReference type="AlphaFoldDB" id="Q2RS37"/>
<dbReference type="PATRIC" id="fig|269796.9.peg.2356"/>
<keyword evidence="2" id="KW-1133">Transmembrane helix</keyword>
<dbReference type="KEGG" id="rru:Rru_A2258"/>
<evidence type="ECO:0008006" key="5">
    <source>
        <dbReference type="Google" id="ProtNLM"/>
    </source>
</evidence>